<keyword evidence="1" id="KW-1133">Transmembrane helix</keyword>
<keyword evidence="1" id="KW-0472">Membrane</keyword>
<keyword evidence="3" id="KW-1185">Reference proteome</keyword>
<sequence length="103" mass="11774">MWIECTLTFQRWRIQEGEEESITVLVTYISKMKALLIVCFLLATVVFSPLSTCSARELTERARYGGLSSNKPVFSCGRGNRYCVRGQPPKRKCTSPYQRNCGR</sequence>
<comment type="caution">
    <text evidence="2">The sequence shown here is derived from an EMBL/GenBank/DDBJ whole genome shotgun (WGS) entry which is preliminary data.</text>
</comment>
<organism evidence="2 3">
    <name type="scientific">Populus tomentosa</name>
    <name type="common">Chinese white poplar</name>
    <dbReference type="NCBI Taxonomy" id="118781"/>
    <lineage>
        <taxon>Eukaryota</taxon>
        <taxon>Viridiplantae</taxon>
        <taxon>Streptophyta</taxon>
        <taxon>Embryophyta</taxon>
        <taxon>Tracheophyta</taxon>
        <taxon>Spermatophyta</taxon>
        <taxon>Magnoliopsida</taxon>
        <taxon>eudicotyledons</taxon>
        <taxon>Gunneridae</taxon>
        <taxon>Pentapetalae</taxon>
        <taxon>rosids</taxon>
        <taxon>fabids</taxon>
        <taxon>Malpighiales</taxon>
        <taxon>Salicaceae</taxon>
        <taxon>Saliceae</taxon>
        <taxon>Populus</taxon>
    </lineage>
</organism>
<protein>
    <submittedName>
        <fullName evidence="2">Uncharacterized protein</fullName>
    </submittedName>
</protein>
<gene>
    <name evidence="2" type="ORF">POTOM_054031</name>
</gene>
<dbReference type="AlphaFoldDB" id="A0A8X7Y2Y3"/>
<reference evidence="2" key="1">
    <citation type="journal article" date="2020" name="bioRxiv">
        <title>Hybrid origin of Populus tomentosa Carr. identified through genome sequencing and phylogenomic analysis.</title>
        <authorList>
            <person name="An X."/>
            <person name="Gao K."/>
            <person name="Chen Z."/>
            <person name="Li J."/>
            <person name="Yang X."/>
            <person name="Yang X."/>
            <person name="Zhou J."/>
            <person name="Guo T."/>
            <person name="Zhao T."/>
            <person name="Huang S."/>
            <person name="Miao D."/>
            <person name="Khan W.U."/>
            <person name="Rao P."/>
            <person name="Ye M."/>
            <person name="Lei B."/>
            <person name="Liao W."/>
            <person name="Wang J."/>
            <person name="Ji L."/>
            <person name="Li Y."/>
            <person name="Guo B."/>
            <person name="Mustafa N.S."/>
            <person name="Li S."/>
            <person name="Yun Q."/>
            <person name="Keller S.R."/>
            <person name="Mao J."/>
            <person name="Zhang R."/>
            <person name="Strauss S.H."/>
        </authorList>
    </citation>
    <scope>NUCLEOTIDE SEQUENCE</scope>
    <source>
        <strain evidence="2">GM15</strain>
        <tissue evidence="2">Leaf</tissue>
    </source>
</reference>
<keyword evidence="1" id="KW-0812">Transmembrane</keyword>
<evidence type="ECO:0000313" key="3">
    <source>
        <dbReference type="Proteomes" id="UP000886885"/>
    </source>
</evidence>
<dbReference type="EMBL" id="JAAWWB010000033">
    <property type="protein sequence ID" value="KAG6743086.1"/>
    <property type="molecule type" value="Genomic_DNA"/>
</dbReference>
<dbReference type="Proteomes" id="UP000886885">
    <property type="component" value="Chromosome 17A"/>
</dbReference>
<name>A0A8X7Y2Y3_POPTO</name>
<dbReference type="OrthoDB" id="848457at2759"/>
<proteinExistence type="predicted"/>
<feature type="transmembrane region" description="Helical" evidence="1">
    <location>
        <begin position="34"/>
        <end position="53"/>
    </location>
</feature>
<evidence type="ECO:0000313" key="2">
    <source>
        <dbReference type="EMBL" id="KAG6743086.1"/>
    </source>
</evidence>
<evidence type="ECO:0000256" key="1">
    <source>
        <dbReference type="SAM" id="Phobius"/>
    </source>
</evidence>
<accession>A0A8X7Y2Y3</accession>